<protein>
    <submittedName>
        <fullName evidence="1">Uncharacterized protein</fullName>
    </submittedName>
</protein>
<proteinExistence type="predicted"/>
<dbReference type="InterPro" id="IPR052343">
    <property type="entry name" value="Retrotransposon-Effector_Assoc"/>
</dbReference>
<comment type="caution">
    <text evidence="1">The sequence shown here is derived from an EMBL/GenBank/DDBJ whole genome shotgun (WGS) entry which is preliminary data.</text>
</comment>
<gene>
    <name evidence="1" type="ORF">CK203_076296</name>
</gene>
<dbReference type="EMBL" id="QGNW01001390">
    <property type="protein sequence ID" value="RVW42960.1"/>
    <property type="molecule type" value="Genomic_DNA"/>
</dbReference>
<dbReference type="AlphaFoldDB" id="A0A438E5P7"/>
<name>A0A438E5P7_VITVI</name>
<accession>A0A438E5P7</accession>
<reference evidence="1 2" key="1">
    <citation type="journal article" date="2018" name="PLoS Genet.">
        <title>Population sequencing reveals clonal diversity and ancestral inbreeding in the grapevine cultivar Chardonnay.</title>
        <authorList>
            <person name="Roach M.J."/>
            <person name="Johnson D.L."/>
            <person name="Bohlmann J."/>
            <person name="van Vuuren H.J."/>
            <person name="Jones S.J."/>
            <person name="Pretorius I.S."/>
            <person name="Schmidt S.A."/>
            <person name="Borneman A.R."/>
        </authorList>
    </citation>
    <scope>NUCLEOTIDE SEQUENCE [LARGE SCALE GENOMIC DNA]</scope>
    <source>
        <strain evidence="2">cv. Chardonnay</strain>
        <tissue evidence="1">Leaf</tissue>
    </source>
</reference>
<organism evidence="1 2">
    <name type="scientific">Vitis vinifera</name>
    <name type="common">Grape</name>
    <dbReference type="NCBI Taxonomy" id="29760"/>
    <lineage>
        <taxon>Eukaryota</taxon>
        <taxon>Viridiplantae</taxon>
        <taxon>Streptophyta</taxon>
        <taxon>Embryophyta</taxon>
        <taxon>Tracheophyta</taxon>
        <taxon>Spermatophyta</taxon>
        <taxon>Magnoliopsida</taxon>
        <taxon>eudicotyledons</taxon>
        <taxon>Gunneridae</taxon>
        <taxon>Pentapetalae</taxon>
        <taxon>rosids</taxon>
        <taxon>Vitales</taxon>
        <taxon>Vitaceae</taxon>
        <taxon>Viteae</taxon>
        <taxon>Vitis</taxon>
    </lineage>
</organism>
<sequence>MRRGCGGYSDLLGQEVSGHSGLGEGHFTLSCRFRNVENGLFECSREFMARSPKWKGMICGKNLGRLEAFGKTLSLLSKDTGWKADIGRLQLDQINQQEAENLEGPFIKTEVHTTLMEMNGDKAPGPDGFTVAFGKALDFAKEDHRYKSGAEDLGDFRPISLLGGLYKLLAKMLANRLKKVVGKALGLSGWGGCGVVCLQPNSQLWRTVEGDSYQGVTFGEHLTHLSWILLWFEAASGIRINLAKSEIIPVGEVEVIEELAVELGCRVDPCPLNIWKARESAKGLPMGRGNMEGKIHLVKWEVVCIDKNKGELGLRKLAMLNKALLGKWIWRSKKANGVIGVGVWKEILKESDWCWDNMVFLAGKGTKIRFWIDVWCVDIALSHCFPHLFIMVVHRNATVEEMWDQNSGQGGLLWRKTQFFGGEEEMVSSGSRKLIVCWSILVTPIFLQNVFGWIGCQLKSLSSLGRRRGGRCLLG</sequence>
<evidence type="ECO:0000313" key="2">
    <source>
        <dbReference type="Proteomes" id="UP000288805"/>
    </source>
</evidence>
<dbReference type="Proteomes" id="UP000288805">
    <property type="component" value="Unassembled WGS sequence"/>
</dbReference>
<evidence type="ECO:0000313" key="1">
    <source>
        <dbReference type="EMBL" id="RVW42960.1"/>
    </source>
</evidence>
<dbReference type="PANTHER" id="PTHR46890:SF1">
    <property type="entry name" value="REVERSE TRANSCRIPTASE DOMAIN-CONTAINING PROTEIN"/>
    <property type="match status" value="1"/>
</dbReference>
<dbReference type="PANTHER" id="PTHR46890">
    <property type="entry name" value="NON-LTR RETROLELEMENT REVERSE TRANSCRIPTASE-LIKE PROTEIN-RELATED"/>
    <property type="match status" value="1"/>
</dbReference>